<dbReference type="PROSITE" id="PS50801">
    <property type="entry name" value="STAS"/>
    <property type="match status" value="1"/>
</dbReference>
<name>A0A918NP71_9ACTN</name>
<proteinExistence type="predicted"/>
<organism evidence="2 3">
    <name type="scientific">Streptomyces minutiscleroticus</name>
    <dbReference type="NCBI Taxonomy" id="68238"/>
    <lineage>
        <taxon>Bacteria</taxon>
        <taxon>Bacillati</taxon>
        <taxon>Actinomycetota</taxon>
        <taxon>Actinomycetes</taxon>
        <taxon>Kitasatosporales</taxon>
        <taxon>Streptomycetaceae</taxon>
        <taxon>Streptomyces</taxon>
    </lineage>
</organism>
<evidence type="ECO:0000313" key="2">
    <source>
        <dbReference type="EMBL" id="GGX84512.1"/>
    </source>
</evidence>
<sequence>MTTPAPEFGLVVTLMPNVLIVEVTGDLDHSTRDRLVRTVVTHLTPGTVVRRLRLDFERLTWIDSTGLSALLMVHRHARALGVGLRLDSRPCFLDRLLDLTGTSAYLTAPVEAVDGVSGSEAG</sequence>
<reference evidence="2" key="1">
    <citation type="journal article" date="2014" name="Int. J. Syst. Evol. Microbiol.">
        <title>Complete genome sequence of Corynebacterium casei LMG S-19264T (=DSM 44701T), isolated from a smear-ripened cheese.</title>
        <authorList>
            <consortium name="US DOE Joint Genome Institute (JGI-PGF)"/>
            <person name="Walter F."/>
            <person name="Albersmeier A."/>
            <person name="Kalinowski J."/>
            <person name="Ruckert C."/>
        </authorList>
    </citation>
    <scope>NUCLEOTIDE SEQUENCE</scope>
    <source>
        <strain evidence="2">JCM 4790</strain>
    </source>
</reference>
<protein>
    <submittedName>
        <fullName evidence="2">Anti-sigma factor antagonist</fullName>
    </submittedName>
</protein>
<feature type="domain" description="STAS" evidence="1">
    <location>
        <begin position="8"/>
        <end position="101"/>
    </location>
</feature>
<dbReference type="Gene3D" id="3.30.750.24">
    <property type="entry name" value="STAS domain"/>
    <property type="match status" value="1"/>
</dbReference>
<dbReference type="SUPFAM" id="SSF52091">
    <property type="entry name" value="SpoIIaa-like"/>
    <property type="match status" value="1"/>
</dbReference>
<dbReference type="InterPro" id="IPR036513">
    <property type="entry name" value="STAS_dom_sf"/>
</dbReference>
<comment type="caution">
    <text evidence="2">The sequence shown here is derived from an EMBL/GenBank/DDBJ whole genome shotgun (WGS) entry which is preliminary data.</text>
</comment>
<dbReference type="InterPro" id="IPR058548">
    <property type="entry name" value="MlaB-like_STAS"/>
</dbReference>
<dbReference type="Pfam" id="PF13466">
    <property type="entry name" value="STAS_2"/>
    <property type="match status" value="1"/>
</dbReference>
<accession>A0A918NP71</accession>
<gene>
    <name evidence="2" type="ORF">GCM10010358_43400</name>
</gene>
<keyword evidence="3" id="KW-1185">Reference proteome</keyword>
<dbReference type="Proteomes" id="UP000619244">
    <property type="component" value="Unassembled WGS sequence"/>
</dbReference>
<evidence type="ECO:0000313" key="3">
    <source>
        <dbReference type="Proteomes" id="UP000619244"/>
    </source>
</evidence>
<dbReference type="CDD" id="cd07043">
    <property type="entry name" value="STAS_anti-anti-sigma_factors"/>
    <property type="match status" value="1"/>
</dbReference>
<reference evidence="2" key="2">
    <citation type="submission" date="2020-09" db="EMBL/GenBank/DDBJ databases">
        <authorList>
            <person name="Sun Q."/>
            <person name="Ohkuma M."/>
        </authorList>
    </citation>
    <scope>NUCLEOTIDE SEQUENCE</scope>
    <source>
        <strain evidence="2">JCM 4790</strain>
    </source>
</reference>
<dbReference type="RefSeq" id="WP_190191948.1">
    <property type="nucleotide sequence ID" value="NZ_BMVU01000021.1"/>
</dbReference>
<dbReference type="InterPro" id="IPR002645">
    <property type="entry name" value="STAS_dom"/>
</dbReference>
<dbReference type="AlphaFoldDB" id="A0A918NP71"/>
<evidence type="ECO:0000259" key="1">
    <source>
        <dbReference type="PROSITE" id="PS50801"/>
    </source>
</evidence>
<dbReference type="EMBL" id="BMVU01000021">
    <property type="protein sequence ID" value="GGX84512.1"/>
    <property type="molecule type" value="Genomic_DNA"/>
</dbReference>